<keyword evidence="1 3" id="KW-0853">WD repeat</keyword>
<sequence>MSQSIQIKPNDPKELFIDNTQNYLKCHSEAIRSVCVDKKNLYVASCDCKFSQTPLDDLKREKTILYSIHSERIPQIRKRKKENLLVTCSYDRKVLITNPKTNQKVKEFIGNTSPVNQTLDYQKRLYSFGLTKEVLCWDFETKQLIKRIETQHNHSCATFDEESGKIFAGATYGNVTVIDPESNKVVKVFRAHNCCINEIISKDGIVYTAGSLLINGSIKSWSTANYRQLKTYEGHYNGTTMIKSKWRYLFSSGGDCQIKIWDLETTQLLYFVKINSQCRSFDLNKNYIYSASHKKIVLIKIGNELETYSPSKNHFLKFFKNQKFCDFKIFDYPVHKFLIRLRCLTESQKLQKSQKSQKPQKQLEELKKIFENNFSKEETFKFLEWVYGKKNTFFFKRQIQKITNKLGIQSEDLKKKTLQYDLIRAYSDENSKDFSIIVKYKVDPENDDEEKEKEKKEKEKEKKEKEKKEKEKEKEKQEKEKQEKEKQEKEKQEKEKQEKEKCEEIKVHKFILLARCGLFRAFFEYTKEKKPKKVQDYSGKSIQSIKHFIKYLYFNDLKLTIDDDPQLICDDLEDAQDYYQLDKNCKLPFCLKKIKKQFNLI</sequence>
<evidence type="ECO:0000256" key="3">
    <source>
        <dbReference type="PROSITE-ProRule" id="PRU00221"/>
    </source>
</evidence>
<name>A0AAV8A874_9EUKA</name>
<dbReference type="GO" id="GO:1990234">
    <property type="term" value="C:transferase complex"/>
    <property type="evidence" value="ECO:0007669"/>
    <property type="project" value="UniProtKB-ARBA"/>
</dbReference>
<gene>
    <name evidence="6" type="ORF">M0812_06015</name>
</gene>
<dbReference type="SUPFAM" id="SSF54695">
    <property type="entry name" value="POZ domain"/>
    <property type="match status" value="1"/>
</dbReference>
<evidence type="ECO:0000313" key="7">
    <source>
        <dbReference type="Proteomes" id="UP001146793"/>
    </source>
</evidence>
<dbReference type="InterPro" id="IPR011333">
    <property type="entry name" value="SKP1/BTB/POZ_sf"/>
</dbReference>
<feature type="repeat" description="WD" evidence="3">
    <location>
        <begin position="247"/>
        <end position="271"/>
    </location>
</feature>
<reference evidence="6" key="1">
    <citation type="submission" date="2022-08" db="EMBL/GenBank/DDBJ databases">
        <title>Novel sulphate-reducing endosymbionts in the free-living metamonad Anaeramoeba.</title>
        <authorList>
            <person name="Jerlstrom-Hultqvist J."/>
            <person name="Cepicka I."/>
            <person name="Gallot-Lavallee L."/>
            <person name="Salas-Leiva D."/>
            <person name="Curtis B.A."/>
            <person name="Zahonova K."/>
            <person name="Pipaliya S."/>
            <person name="Dacks J."/>
            <person name="Roger A.J."/>
        </authorList>
    </citation>
    <scope>NUCLEOTIDE SEQUENCE</scope>
    <source>
        <strain evidence="6">Busselton2</strain>
    </source>
</reference>
<feature type="domain" description="BTB" evidence="5">
    <location>
        <begin position="503"/>
        <end position="561"/>
    </location>
</feature>
<dbReference type="PROSITE" id="PS50097">
    <property type="entry name" value="BTB"/>
    <property type="match status" value="1"/>
</dbReference>
<evidence type="ECO:0000313" key="6">
    <source>
        <dbReference type="EMBL" id="KAJ3449855.1"/>
    </source>
</evidence>
<evidence type="ECO:0000256" key="2">
    <source>
        <dbReference type="ARBA" id="ARBA00022737"/>
    </source>
</evidence>
<dbReference type="EMBL" id="JANTQA010000012">
    <property type="protein sequence ID" value="KAJ3449855.1"/>
    <property type="molecule type" value="Genomic_DNA"/>
</dbReference>
<dbReference type="Pfam" id="PF00400">
    <property type="entry name" value="WD40"/>
    <property type="match status" value="1"/>
</dbReference>
<dbReference type="PROSITE" id="PS50082">
    <property type="entry name" value="WD_REPEATS_2"/>
    <property type="match status" value="1"/>
</dbReference>
<dbReference type="Pfam" id="PF00651">
    <property type="entry name" value="BTB"/>
    <property type="match status" value="1"/>
</dbReference>
<dbReference type="PANTHER" id="PTHR22847">
    <property type="entry name" value="WD40 REPEAT PROTEIN"/>
    <property type="match status" value="1"/>
</dbReference>
<evidence type="ECO:0000256" key="1">
    <source>
        <dbReference type="ARBA" id="ARBA00022574"/>
    </source>
</evidence>
<dbReference type="InterPro" id="IPR015943">
    <property type="entry name" value="WD40/YVTN_repeat-like_dom_sf"/>
</dbReference>
<dbReference type="InterPro" id="IPR000210">
    <property type="entry name" value="BTB/POZ_dom"/>
</dbReference>
<dbReference type="AlphaFoldDB" id="A0AAV8A874"/>
<dbReference type="Gene3D" id="3.30.710.10">
    <property type="entry name" value="Potassium Channel Kv1.1, Chain A"/>
    <property type="match status" value="1"/>
</dbReference>
<comment type="caution">
    <text evidence="6">The sequence shown here is derived from an EMBL/GenBank/DDBJ whole genome shotgun (WGS) entry which is preliminary data.</text>
</comment>
<dbReference type="Proteomes" id="UP001146793">
    <property type="component" value="Unassembled WGS sequence"/>
</dbReference>
<proteinExistence type="predicted"/>
<evidence type="ECO:0000259" key="5">
    <source>
        <dbReference type="PROSITE" id="PS50097"/>
    </source>
</evidence>
<feature type="compositionally biased region" description="Basic and acidic residues" evidence="4">
    <location>
        <begin position="452"/>
        <end position="497"/>
    </location>
</feature>
<dbReference type="InterPro" id="IPR001680">
    <property type="entry name" value="WD40_rpt"/>
</dbReference>
<dbReference type="InterPro" id="IPR019775">
    <property type="entry name" value="WD40_repeat_CS"/>
</dbReference>
<dbReference type="CDD" id="cd18186">
    <property type="entry name" value="BTB_POZ_ZBTB_KLHL-like"/>
    <property type="match status" value="1"/>
</dbReference>
<dbReference type="PROSITE" id="PS00678">
    <property type="entry name" value="WD_REPEATS_1"/>
    <property type="match status" value="1"/>
</dbReference>
<evidence type="ECO:0000256" key="4">
    <source>
        <dbReference type="SAM" id="MobiDB-lite"/>
    </source>
</evidence>
<dbReference type="InterPro" id="IPR036322">
    <property type="entry name" value="WD40_repeat_dom_sf"/>
</dbReference>
<keyword evidence="2" id="KW-0677">Repeat</keyword>
<dbReference type="Gene3D" id="2.130.10.10">
    <property type="entry name" value="YVTN repeat-like/Quinoprotein amine dehydrogenase"/>
    <property type="match status" value="2"/>
</dbReference>
<organism evidence="6 7">
    <name type="scientific">Anaeramoeba flamelloides</name>
    <dbReference type="NCBI Taxonomy" id="1746091"/>
    <lineage>
        <taxon>Eukaryota</taxon>
        <taxon>Metamonada</taxon>
        <taxon>Anaeramoebidae</taxon>
        <taxon>Anaeramoeba</taxon>
    </lineage>
</organism>
<accession>A0AAV8A874</accession>
<dbReference type="SMART" id="SM00320">
    <property type="entry name" value="WD40"/>
    <property type="match status" value="5"/>
</dbReference>
<dbReference type="PANTHER" id="PTHR22847:SF637">
    <property type="entry name" value="WD REPEAT DOMAIN 5B"/>
    <property type="match status" value="1"/>
</dbReference>
<dbReference type="SUPFAM" id="SSF50978">
    <property type="entry name" value="WD40 repeat-like"/>
    <property type="match status" value="1"/>
</dbReference>
<feature type="region of interest" description="Disordered" evidence="4">
    <location>
        <begin position="447"/>
        <end position="497"/>
    </location>
</feature>
<protein>
    <recommendedName>
        <fullName evidence="5">BTB domain-containing protein</fullName>
    </recommendedName>
</protein>